<keyword evidence="3" id="KW-1185">Reference proteome</keyword>
<organism evidence="2 3">
    <name type="scientific">Rhizopus delemar</name>
    <dbReference type="NCBI Taxonomy" id="936053"/>
    <lineage>
        <taxon>Eukaryota</taxon>
        <taxon>Fungi</taxon>
        <taxon>Fungi incertae sedis</taxon>
        <taxon>Mucoromycota</taxon>
        <taxon>Mucoromycotina</taxon>
        <taxon>Mucoromycetes</taxon>
        <taxon>Mucorales</taxon>
        <taxon>Mucorineae</taxon>
        <taxon>Rhizopodaceae</taxon>
        <taxon>Rhizopus</taxon>
    </lineage>
</organism>
<evidence type="ECO:0000313" key="3">
    <source>
        <dbReference type="Proteomes" id="UP000740926"/>
    </source>
</evidence>
<name>A0A9P7BYR6_9FUNG</name>
<evidence type="ECO:0000313" key="2">
    <source>
        <dbReference type="EMBL" id="KAG1525426.1"/>
    </source>
</evidence>
<reference evidence="2 3" key="1">
    <citation type="journal article" date="2020" name="Microb. Genom.">
        <title>Genetic diversity of clinical and environmental Mucorales isolates obtained from an investigation of mucormycosis cases among solid organ transplant recipients.</title>
        <authorList>
            <person name="Nguyen M.H."/>
            <person name="Kaul D."/>
            <person name="Muto C."/>
            <person name="Cheng S.J."/>
            <person name="Richter R.A."/>
            <person name="Bruno V.M."/>
            <person name="Liu G."/>
            <person name="Beyhan S."/>
            <person name="Sundermann A.J."/>
            <person name="Mounaud S."/>
            <person name="Pasculle A.W."/>
            <person name="Nierman W.C."/>
            <person name="Driscoll E."/>
            <person name="Cumbie R."/>
            <person name="Clancy C.J."/>
            <person name="Dupont C.L."/>
        </authorList>
    </citation>
    <scope>NUCLEOTIDE SEQUENCE [LARGE SCALE GENOMIC DNA]</scope>
    <source>
        <strain evidence="2 3">GL24</strain>
    </source>
</reference>
<proteinExistence type="predicted"/>
<accession>A0A9P7BYR6</accession>
<gene>
    <name evidence="2" type="ORF">G6F50_018456</name>
</gene>
<dbReference type="EMBL" id="JAANIU010018367">
    <property type="protein sequence ID" value="KAG1525426.1"/>
    <property type="molecule type" value="Genomic_DNA"/>
</dbReference>
<comment type="caution">
    <text evidence="2">The sequence shown here is derived from an EMBL/GenBank/DDBJ whole genome shotgun (WGS) entry which is preliminary data.</text>
</comment>
<dbReference type="AlphaFoldDB" id="A0A9P7BYR6"/>
<protein>
    <submittedName>
        <fullName evidence="2">Uncharacterized protein</fullName>
    </submittedName>
</protein>
<sequence>MPNKVSASTKVRAAAGDRPSSTDSMPLEPVQSRCHNAWPGSAGQAGWNRRTVSGRLLKNSHTCNAWRACWAMRMGMVRTPRSASQASSALME</sequence>
<dbReference type="Proteomes" id="UP000740926">
    <property type="component" value="Unassembled WGS sequence"/>
</dbReference>
<feature type="region of interest" description="Disordered" evidence="1">
    <location>
        <begin position="1"/>
        <end position="47"/>
    </location>
</feature>
<evidence type="ECO:0000256" key="1">
    <source>
        <dbReference type="SAM" id="MobiDB-lite"/>
    </source>
</evidence>